<evidence type="ECO:0000256" key="4">
    <source>
        <dbReference type="ARBA" id="ARBA00022989"/>
    </source>
</evidence>
<evidence type="ECO:0000256" key="6">
    <source>
        <dbReference type="RuleBase" id="RU363053"/>
    </source>
</evidence>
<accession>A0AA39FDG5</accession>
<evidence type="ECO:0000256" key="5">
    <source>
        <dbReference type="ARBA" id="ARBA00023136"/>
    </source>
</evidence>
<evidence type="ECO:0000313" key="8">
    <source>
        <dbReference type="EMBL" id="KAK0167535.1"/>
    </source>
</evidence>
<keyword evidence="5" id="KW-0472">Membrane</keyword>
<organism evidence="8 9">
    <name type="scientific">Microctonus hyperodae</name>
    <name type="common">Parasitoid wasp</name>
    <dbReference type="NCBI Taxonomy" id="165561"/>
    <lineage>
        <taxon>Eukaryota</taxon>
        <taxon>Metazoa</taxon>
        <taxon>Ecdysozoa</taxon>
        <taxon>Arthropoda</taxon>
        <taxon>Hexapoda</taxon>
        <taxon>Insecta</taxon>
        <taxon>Pterygota</taxon>
        <taxon>Neoptera</taxon>
        <taxon>Endopterygota</taxon>
        <taxon>Hymenoptera</taxon>
        <taxon>Apocrita</taxon>
        <taxon>Ichneumonoidea</taxon>
        <taxon>Braconidae</taxon>
        <taxon>Euphorinae</taxon>
        <taxon>Microctonus</taxon>
    </lineage>
</organism>
<keyword evidence="4" id="KW-1133">Transmembrane helix</keyword>
<evidence type="ECO:0000256" key="7">
    <source>
        <dbReference type="SAM" id="SignalP"/>
    </source>
</evidence>
<protein>
    <recommendedName>
        <fullName evidence="10">Mpv17-like protein 2</fullName>
    </recommendedName>
</protein>
<dbReference type="AlphaFoldDB" id="A0AA39FDG5"/>
<dbReference type="Pfam" id="PF04117">
    <property type="entry name" value="Mpv17_PMP22"/>
    <property type="match status" value="1"/>
</dbReference>
<evidence type="ECO:0000256" key="2">
    <source>
        <dbReference type="ARBA" id="ARBA00006824"/>
    </source>
</evidence>
<reference evidence="8" key="1">
    <citation type="journal article" date="2023" name="bioRxiv">
        <title>Scaffold-level genome assemblies of two parasitoid biocontrol wasps reveal the parthenogenesis mechanism and an associated novel virus.</title>
        <authorList>
            <person name="Inwood S."/>
            <person name="Skelly J."/>
            <person name="Guhlin J."/>
            <person name="Harrop T."/>
            <person name="Goldson S."/>
            <person name="Dearden P."/>
        </authorList>
    </citation>
    <scope>NUCLEOTIDE SEQUENCE</scope>
    <source>
        <strain evidence="8">Lincoln</strain>
        <tissue evidence="8">Whole body</tissue>
    </source>
</reference>
<dbReference type="Proteomes" id="UP001168972">
    <property type="component" value="Unassembled WGS sequence"/>
</dbReference>
<reference evidence="8" key="2">
    <citation type="submission" date="2023-03" db="EMBL/GenBank/DDBJ databases">
        <authorList>
            <person name="Inwood S.N."/>
            <person name="Skelly J.G."/>
            <person name="Guhlin J."/>
            <person name="Harrop T.W.R."/>
            <person name="Goldson S.G."/>
            <person name="Dearden P.K."/>
        </authorList>
    </citation>
    <scope>NUCLEOTIDE SEQUENCE</scope>
    <source>
        <strain evidence="8">Lincoln</strain>
        <tissue evidence="8">Whole body</tissue>
    </source>
</reference>
<feature type="signal peptide" evidence="7">
    <location>
        <begin position="1"/>
        <end position="22"/>
    </location>
</feature>
<dbReference type="InterPro" id="IPR007248">
    <property type="entry name" value="Mpv17_PMP22"/>
</dbReference>
<dbReference type="PANTHER" id="PTHR11266">
    <property type="entry name" value="PEROXISOMAL MEMBRANE PROTEIN 2, PXMP2 MPV17"/>
    <property type="match status" value="1"/>
</dbReference>
<comment type="subcellular location">
    <subcellularLocation>
        <location evidence="1">Membrane</location>
        <topology evidence="1">Multi-pass membrane protein</topology>
    </subcellularLocation>
</comment>
<dbReference type="GO" id="GO:0061668">
    <property type="term" value="P:mitochondrial ribosome assembly"/>
    <property type="evidence" value="ECO:0007669"/>
    <property type="project" value="TreeGrafter"/>
</dbReference>
<comment type="caution">
    <text evidence="8">The sequence shown here is derived from an EMBL/GenBank/DDBJ whole genome shotgun (WGS) entry which is preliminary data.</text>
</comment>
<evidence type="ECO:0008006" key="10">
    <source>
        <dbReference type="Google" id="ProtNLM"/>
    </source>
</evidence>
<keyword evidence="7" id="KW-0732">Signal</keyword>
<proteinExistence type="inferred from homology"/>
<keyword evidence="3" id="KW-0812">Transmembrane</keyword>
<dbReference type="GO" id="GO:0016020">
    <property type="term" value="C:membrane"/>
    <property type="evidence" value="ECO:0007669"/>
    <property type="project" value="UniProtKB-SubCell"/>
</dbReference>
<keyword evidence="9" id="KW-1185">Reference proteome</keyword>
<dbReference type="PANTHER" id="PTHR11266:SF81">
    <property type="entry name" value="GH12661P-RELATED"/>
    <property type="match status" value="1"/>
</dbReference>
<evidence type="ECO:0000256" key="3">
    <source>
        <dbReference type="ARBA" id="ARBA00022692"/>
    </source>
</evidence>
<dbReference type="EMBL" id="JAQQBR010001832">
    <property type="protein sequence ID" value="KAK0167535.1"/>
    <property type="molecule type" value="Genomic_DNA"/>
</dbReference>
<name>A0AA39FDG5_MICHY</name>
<dbReference type="GO" id="GO:0005739">
    <property type="term" value="C:mitochondrion"/>
    <property type="evidence" value="ECO:0007669"/>
    <property type="project" value="TreeGrafter"/>
</dbReference>
<evidence type="ECO:0000256" key="1">
    <source>
        <dbReference type="ARBA" id="ARBA00004141"/>
    </source>
</evidence>
<comment type="similarity">
    <text evidence="2 6">Belongs to the peroxisomal membrane protein PXMP2/4 family.</text>
</comment>
<evidence type="ECO:0000313" key="9">
    <source>
        <dbReference type="Proteomes" id="UP001168972"/>
    </source>
</evidence>
<sequence length="222" mass="25788">MSFLRNLLFGKYLIITNTVSCGVMMGVGDVIQQRREQWKHRSFRSPEEIDNTINDKFTLTITQCTTSFMAEDESNKRLVTLANRLDDSGNNHDVVRTRNMTAIGFMQGPFHHYFYLFLDRFLPGKSVTSVIKKTFVDQIVGSPTCLAIFFFGHEMLEQGDPREINAGVMDKVIETYKVDCCFWPPAQLINFLFVPMQYRVIYINLMNVFYNVFLSYTKYVSN</sequence>
<gene>
    <name evidence="8" type="ORF">PV327_004921</name>
</gene>
<feature type="chain" id="PRO_5041330119" description="Mpv17-like protein 2" evidence="7">
    <location>
        <begin position="23"/>
        <end position="222"/>
    </location>
</feature>